<keyword evidence="4" id="KW-1185">Reference proteome</keyword>
<name>D8SF92_SELML</name>
<accession>D8SF92</accession>
<dbReference type="InterPro" id="IPR008949">
    <property type="entry name" value="Isoprenoid_synthase_dom_sf"/>
</dbReference>
<dbReference type="EMBL" id="GL377616">
    <property type="protein sequence ID" value="EFJ17112.1"/>
    <property type="molecule type" value="Genomic_DNA"/>
</dbReference>
<comment type="similarity">
    <text evidence="1 2">Belongs to the terpene synthase family.</text>
</comment>
<keyword evidence="2" id="KW-0456">Lyase</keyword>
<dbReference type="GO" id="GO:0046872">
    <property type="term" value="F:metal ion binding"/>
    <property type="evidence" value="ECO:0007669"/>
    <property type="project" value="UniProtKB-KW"/>
</dbReference>
<keyword evidence="2" id="KW-0460">Magnesium</keyword>
<dbReference type="PANTHER" id="PTHR35201">
    <property type="entry name" value="TERPENE SYNTHASE"/>
    <property type="match status" value="1"/>
</dbReference>
<comment type="cofactor">
    <cofactor evidence="2">
        <name>Mg(2+)</name>
        <dbReference type="ChEBI" id="CHEBI:18420"/>
    </cofactor>
</comment>
<dbReference type="GO" id="GO:0010333">
    <property type="term" value="F:terpene synthase activity"/>
    <property type="evidence" value="ECO:0007669"/>
    <property type="project" value="InterPro"/>
</dbReference>
<evidence type="ECO:0000256" key="1">
    <source>
        <dbReference type="ARBA" id="ARBA00006333"/>
    </source>
</evidence>
<evidence type="ECO:0000313" key="4">
    <source>
        <dbReference type="Proteomes" id="UP000001514"/>
    </source>
</evidence>
<dbReference type="EC" id="4.2.3.-" evidence="2"/>
<dbReference type="HOGENOM" id="CLU_1520376_0_0_1"/>
<dbReference type="InterPro" id="IPR034686">
    <property type="entry name" value="Terpene_cyclase-like_2"/>
</dbReference>
<organism evidence="4">
    <name type="scientific">Selaginella moellendorffii</name>
    <name type="common">Spikemoss</name>
    <dbReference type="NCBI Taxonomy" id="88036"/>
    <lineage>
        <taxon>Eukaryota</taxon>
        <taxon>Viridiplantae</taxon>
        <taxon>Streptophyta</taxon>
        <taxon>Embryophyta</taxon>
        <taxon>Tracheophyta</taxon>
        <taxon>Lycopodiopsida</taxon>
        <taxon>Selaginellales</taxon>
        <taxon>Selaginellaceae</taxon>
        <taxon>Selaginella</taxon>
    </lineage>
</organism>
<dbReference type="Proteomes" id="UP000001514">
    <property type="component" value="Unassembled WGS sequence"/>
</dbReference>
<evidence type="ECO:0000256" key="2">
    <source>
        <dbReference type="RuleBase" id="RU366034"/>
    </source>
</evidence>
<proteinExistence type="inferred from homology"/>
<dbReference type="Gene3D" id="1.10.600.10">
    <property type="entry name" value="Farnesyl Diphosphate Synthase"/>
    <property type="match status" value="1"/>
</dbReference>
<reference evidence="3 4" key="1">
    <citation type="journal article" date="2011" name="Science">
        <title>The Selaginella genome identifies genetic changes associated with the evolution of vascular plants.</title>
        <authorList>
            <person name="Banks J.A."/>
            <person name="Nishiyama T."/>
            <person name="Hasebe M."/>
            <person name="Bowman J.L."/>
            <person name="Gribskov M."/>
            <person name="dePamphilis C."/>
            <person name="Albert V.A."/>
            <person name="Aono N."/>
            <person name="Aoyama T."/>
            <person name="Ambrose B.A."/>
            <person name="Ashton N.W."/>
            <person name="Axtell M.J."/>
            <person name="Barker E."/>
            <person name="Barker M.S."/>
            <person name="Bennetzen J.L."/>
            <person name="Bonawitz N.D."/>
            <person name="Chapple C."/>
            <person name="Cheng C."/>
            <person name="Correa L.G."/>
            <person name="Dacre M."/>
            <person name="DeBarry J."/>
            <person name="Dreyer I."/>
            <person name="Elias M."/>
            <person name="Engstrom E.M."/>
            <person name="Estelle M."/>
            <person name="Feng L."/>
            <person name="Finet C."/>
            <person name="Floyd S.K."/>
            <person name="Frommer W.B."/>
            <person name="Fujita T."/>
            <person name="Gramzow L."/>
            <person name="Gutensohn M."/>
            <person name="Harholt J."/>
            <person name="Hattori M."/>
            <person name="Heyl A."/>
            <person name="Hirai T."/>
            <person name="Hiwatashi Y."/>
            <person name="Ishikawa M."/>
            <person name="Iwata M."/>
            <person name="Karol K.G."/>
            <person name="Koehler B."/>
            <person name="Kolukisaoglu U."/>
            <person name="Kubo M."/>
            <person name="Kurata T."/>
            <person name="Lalonde S."/>
            <person name="Li K."/>
            <person name="Li Y."/>
            <person name="Litt A."/>
            <person name="Lyons E."/>
            <person name="Manning G."/>
            <person name="Maruyama T."/>
            <person name="Michael T.P."/>
            <person name="Mikami K."/>
            <person name="Miyazaki S."/>
            <person name="Morinaga S."/>
            <person name="Murata T."/>
            <person name="Mueller-Roeber B."/>
            <person name="Nelson D.R."/>
            <person name="Obara M."/>
            <person name="Oguri Y."/>
            <person name="Olmstead R.G."/>
            <person name="Onodera N."/>
            <person name="Petersen B.L."/>
            <person name="Pils B."/>
            <person name="Prigge M."/>
            <person name="Rensing S.A."/>
            <person name="Riano-Pachon D.M."/>
            <person name="Roberts A.W."/>
            <person name="Sato Y."/>
            <person name="Scheller H.V."/>
            <person name="Schulz B."/>
            <person name="Schulz C."/>
            <person name="Shakirov E.V."/>
            <person name="Shibagaki N."/>
            <person name="Shinohara N."/>
            <person name="Shippen D.E."/>
            <person name="Soerensen I."/>
            <person name="Sotooka R."/>
            <person name="Sugimoto N."/>
            <person name="Sugita M."/>
            <person name="Sumikawa N."/>
            <person name="Tanurdzic M."/>
            <person name="Theissen G."/>
            <person name="Ulvskov P."/>
            <person name="Wakazuki S."/>
            <person name="Weng J.K."/>
            <person name="Willats W.W."/>
            <person name="Wipf D."/>
            <person name="Wolf P.G."/>
            <person name="Yang L."/>
            <person name="Zimmer A.D."/>
            <person name="Zhu Q."/>
            <person name="Mitros T."/>
            <person name="Hellsten U."/>
            <person name="Loque D."/>
            <person name="Otillar R."/>
            <person name="Salamov A."/>
            <person name="Schmutz J."/>
            <person name="Shapiro H."/>
            <person name="Lindquist E."/>
            <person name="Lucas S."/>
            <person name="Rokhsar D."/>
            <person name="Grigoriev I.V."/>
        </authorList>
    </citation>
    <scope>NUCLEOTIDE SEQUENCE [LARGE SCALE GENOMIC DNA]</scope>
</reference>
<dbReference type="InParanoid" id="D8SF92"/>
<dbReference type="AlphaFoldDB" id="D8SF92"/>
<dbReference type="KEGG" id="smo:SELMODRAFT_421430"/>
<dbReference type="Pfam" id="PF19086">
    <property type="entry name" value="Terpene_syn_C_2"/>
    <property type="match status" value="1"/>
</dbReference>
<protein>
    <recommendedName>
        <fullName evidence="2">Terpene synthase</fullName>
        <ecNumber evidence="2">4.2.3.-</ecNumber>
    </recommendedName>
</protein>
<gene>
    <name evidence="3" type="ORF">SELMODRAFT_421430</name>
</gene>
<dbReference type="Gramene" id="EFJ17112">
    <property type="protein sequence ID" value="EFJ17112"/>
    <property type="gene ID" value="SELMODRAFT_421430"/>
</dbReference>
<dbReference type="PANTHER" id="PTHR35201:SF4">
    <property type="entry name" value="BETA-PINACENE SYNTHASE-RELATED"/>
    <property type="match status" value="1"/>
</dbReference>
<keyword evidence="2" id="KW-0479">Metal-binding</keyword>
<dbReference type="SUPFAM" id="SSF48576">
    <property type="entry name" value="Terpenoid synthases"/>
    <property type="match status" value="1"/>
</dbReference>
<sequence>MGALFDDEDVESLDYISAQNAMLDHMWMVNDVFSFLKEFYKNKFNNLPAVLLTDQSVQTFQDAVNTTWRMIQDKEDEFIFYRDILAANASRNGKKDFLKFLDVLSCAIPANLVYASSHYHGVDNLLSGGTFRGTWILDPKRTIIVSDPKSCNVVATTDEVKINVSYAWLFVILILAN</sequence>
<evidence type="ECO:0000313" key="3">
    <source>
        <dbReference type="EMBL" id="EFJ17112.1"/>
    </source>
</evidence>
<dbReference type="GO" id="GO:0008299">
    <property type="term" value="P:isoprenoid biosynthetic process"/>
    <property type="evidence" value="ECO:0007669"/>
    <property type="project" value="UniProtKB-ARBA"/>
</dbReference>